<reference evidence="1 2" key="2">
    <citation type="journal article" date="2013" name="Plant Cell Physiol.">
        <title>Rice Annotation Project Database (RAP-DB): an integrative and interactive database for rice genomics.</title>
        <authorList>
            <person name="Sakai H."/>
            <person name="Lee S.S."/>
            <person name="Tanaka T."/>
            <person name="Numa H."/>
            <person name="Kim J."/>
            <person name="Kawahara Y."/>
            <person name="Wakimoto H."/>
            <person name="Yang C.C."/>
            <person name="Iwamoto M."/>
            <person name="Abe T."/>
            <person name="Yamada Y."/>
            <person name="Muto A."/>
            <person name="Inokuchi H."/>
            <person name="Ikemura T."/>
            <person name="Matsumoto T."/>
            <person name="Sasaki T."/>
            <person name="Itoh T."/>
        </authorList>
    </citation>
    <scope>NUCLEOTIDE SEQUENCE [LARGE SCALE GENOMIC DNA]</scope>
    <source>
        <strain evidence="2">cv. Nipponbare</strain>
    </source>
</reference>
<gene>
    <name evidence="1" type="ordered locus">Os01g0287900</name>
    <name evidence="1" type="ORF">OSNPB_010287900</name>
</gene>
<dbReference type="InParanoid" id="A0A0P0V1L5"/>
<dbReference type="AlphaFoldDB" id="A0A0P0V1L5"/>
<dbReference type="eggNOG" id="ENOG502R5G4">
    <property type="taxonomic scope" value="Eukaryota"/>
</dbReference>
<sequence length="170" mass="18721">RWGNEHLAVLVGGADLDEAVGDDLEPGAGEAVDAGELLDGEGLVGAEASLEGVVEEDERLPLVVVAVHLAQLLLELADPEAEEVLLVHHLLALLHLRQRPELPQHVHGHLRRRPHLWLRVPLPVHHQARVHVAQRRQLARLLQQPAPPLLERRPPRRVVGDAVQDDLLAS</sequence>
<evidence type="ECO:0000313" key="2">
    <source>
        <dbReference type="Proteomes" id="UP000059680"/>
    </source>
</evidence>
<proteinExistence type="predicted"/>
<evidence type="ECO:0000313" key="1">
    <source>
        <dbReference type="EMBL" id="BAS71638.1"/>
    </source>
</evidence>
<dbReference type="Proteomes" id="UP000059680">
    <property type="component" value="Chromosome 1"/>
</dbReference>
<dbReference type="PaxDb" id="39947-A0A0P0V1L5"/>
<dbReference type="EMBL" id="AP014957">
    <property type="protein sequence ID" value="BAS71638.1"/>
    <property type="molecule type" value="Genomic_DNA"/>
</dbReference>
<name>A0A0P0V1L5_ORYSJ</name>
<feature type="non-terminal residue" evidence="1">
    <location>
        <position position="1"/>
    </location>
</feature>
<accession>A0A0P0V1L5</accession>
<reference evidence="2" key="1">
    <citation type="journal article" date="2005" name="Nature">
        <title>The map-based sequence of the rice genome.</title>
        <authorList>
            <consortium name="International rice genome sequencing project (IRGSP)"/>
            <person name="Matsumoto T."/>
            <person name="Wu J."/>
            <person name="Kanamori H."/>
            <person name="Katayose Y."/>
            <person name="Fujisawa M."/>
            <person name="Namiki N."/>
            <person name="Mizuno H."/>
            <person name="Yamamoto K."/>
            <person name="Antonio B.A."/>
            <person name="Baba T."/>
            <person name="Sakata K."/>
            <person name="Nagamura Y."/>
            <person name="Aoki H."/>
            <person name="Arikawa K."/>
            <person name="Arita K."/>
            <person name="Bito T."/>
            <person name="Chiden Y."/>
            <person name="Fujitsuka N."/>
            <person name="Fukunaka R."/>
            <person name="Hamada M."/>
            <person name="Harada C."/>
            <person name="Hayashi A."/>
            <person name="Hijishita S."/>
            <person name="Honda M."/>
            <person name="Hosokawa S."/>
            <person name="Ichikawa Y."/>
            <person name="Idonuma A."/>
            <person name="Iijima M."/>
            <person name="Ikeda M."/>
            <person name="Ikeno M."/>
            <person name="Ito K."/>
            <person name="Ito S."/>
            <person name="Ito T."/>
            <person name="Ito Y."/>
            <person name="Ito Y."/>
            <person name="Iwabuchi A."/>
            <person name="Kamiya K."/>
            <person name="Karasawa W."/>
            <person name="Kurita K."/>
            <person name="Katagiri S."/>
            <person name="Kikuta A."/>
            <person name="Kobayashi H."/>
            <person name="Kobayashi N."/>
            <person name="Machita K."/>
            <person name="Maehara T."/>
            <person name="Masukawa M."/>
            <person name="Mizubayashi T."/>
            <person name="Mukai Y."/>
            <person name="Nagasaki H."/>
            <person name="Nagata Y."/>
            <person name="Naito S."/>
            <person name="Nakashima M."/>
            <person name="Nakama Y."/>
            <person name="Nakamichi Y."/>
            <person name="Nakamura M."/>
            <person name="Meguro A."/>
            <person name="Negishi M."/>
            <person name="Ohta I."/>
            <person name="Ohta T."/>
            <person name="Okamoto M."/>
            <person name="Ono N."/>
            <person name="Saji S."/>
            <person name="Sakaguchi M."/>
            <person name="Sakai K."/>
            <person name="Shibata M."/>
            <person name="Shimokawa T."/>
            <person name="Song J."/>
            <person name="Takazaki Y."/>
            <person name="Terasawa K."/>
            <person name="Tsugane M."/>
            <person name="Tsuji K."/>
            <person name="Ueda S."/>
            <person name="Waki K."/>
            <person name="Yamagata H."/>
            <person name="Yamamoto M."/>
            <person name="Yamamoto S."/>
            <person name="Yamane H."/>
            <person name="Yoshiki S."/>
            <person name="Yoshihara R."/>
            <person name="Yukawa K."/>
            <person name="Zhong H."/>
            <person name="Yano M."/>
            <person name="Yuan Q."/>
            <person name="Ouyang S."/>
            <person name="Liu J."/>
            <person name="Jones K.M."/>
            <person name="Gansberger K."/>
            <person name="Moffat K."/>
            <person name="Hill J."/>
            <person name="Bera J."/>
            <person name="Fadrosh D."/>
            <person name="Jin S."/>
            <person name="Johri S."/>
            <person name="Kim M."/>
            <person name="Overton L."/>
            <person name="Reardon M."/>
            <person name="Tsitrin T."/>
            <person name="Vuong H."/>
            <person name="Weaver B."/>
            <person name="Ciecko A."/>
            <person name="Tallon L."/>
            <person name="Jackson J."/>
            <person name="Pai G."/>
            <person name="Aken S.V."/>
            <person name="Utterback T."/>
            <person name="Reidmuller S."/>
            <person name="Feldblyum T."/>
            <person name="Hsiao J."/>
            <person name="Zismann V."/>
            <person name="Iobst S."/>
            <person name="de Vazeille A.R."/>
            <person name="Buell C.R."/>
            <person name="Ying K."/>
            <person name="Li Y."/>
            <person name="Lu T."/>
            <person name="Huang Y."/>
            <person name="Zhao Q."/>
            <person name="Feng Q."/>
            <person name="Zhang L."/>
            <person name="Zhu J."/>
            <person name="Weng Q."/>
            <person name="Mu J."/>
            <person name="Lu Y."/>
            <person name="Fan D."/>
            <person name="Liu Y."/>
            <person name="Guan J."/>
            <person name="Zhang Y."/>
            <person name="Yu S."/>
            <person name="Liu X."/>
            <person name="Zhang Y."/>
            <person name="Hong G."/>
            <person name="Han B."/>
            <person name="Choisne N."/>
            <person name="Demange N."/>
            <person name="Orjeda G."/>
            <person name="Samain S."/>
            <person name="Cattolico L."/>
            <person name="Pelletier E."/>
            <person name="Couloux A."/>
            <person name="Segurens B."/>
            <person name="Wincker P."/>
            <person name="D'Hont A."/>
            <person name="Scarpelli C."/>
            <person name="Weissenbach J."/>
            <person name="Salanoubat M."/>
            <person name="Quetier F."/>
            <person name="Yu Y."/>
            <person name="Kim H.R."/>
            <person name="Rambo T."/>
            <person name="Currie J."/>
            <person name="Collura K."/>
            <person name="Luo M."/>
            <person name="Yang T."/>
            <person name="Ammiraju J.S.S."/>
            <person name="Engler F."/>
            <person name="Soderlund C."/>
            <person name="Wing R.A."/>
            <person name="Palmer L.E."/>
            <person name="de la Bastide M."/>
            <person name="Spiegel L."/>
            <person name="Nascimento L."/>
            <person name="Zutavern T."/>
            <person name="O'Shaughnessy A."/>
            <person name="Dike S."/>
            <person name="Dedhia N."/>
            <person name="Preston R."/>
            <person name="Balija V."/>
            <person name="McCombie W.R."/>
            <person name="Chow T."/>
            <person name="Chen H."/>
            <person name="Chung M."/>
            <person name="Chen C."/>
            <person name="Shaw J."/>
            <person name="Wu H."/>
            <person name="Hsiao K."/>
            <person name="Chao Y."/>
            <person name="Chu M."/>
            <person name="Cheng C."/>
            <person name="Hour A."/>
            <person name="Lee P."/>
            <person name="Lin S."/>
            <person name="Lin Y."/>
            <person name="Liou J."/>
            <person name="Liu S."/>
            <person name="Hsing Y."/>
            <person name="Raghuvanshi S."/>
            <person name="Mohanty A."/>
            <person name="Bharti A.K."/>
            <person name="Gaur A."/>
            <person name="Gupta V."/>
            <person name="Kumar D."/>
            <person name="Ravi V."/>
            <person name="Vij S."/>
            <person name="Kapur A."/>
            <person name="Khurana P."/>
            <person name="Khurana P."/>
            <person name="Khurana J.P."/>
            <person name="Tyagi A.K."/>
            <person name="Gaikwad K."/>
            <person name="Singh A."/>
            <person name="Dalal V."/>
            <person name="Srivastava S."/>
            <person name="Dixit A."/>
            <person name="Pal A.K."/>
            <person name="Ghazi I.A."/>
            <person name="Yadav M."/>
            <person name="Pandit A."/>
            <person name="Bhargava A."/>
            <person name="Sureshbabu K."/>
            <person name="Batra K."/>
            <person name="Sharma T.R."/>
            <person name="Mohapatra T."/>
            <person name="Singh N.K."/>
            <person name="Messing J."/>
            <person name="Nelson A.B."/>
            <person name="Fuks G."/>
            <person name="Kavchok S."/>
            <person name="Keizer G."/>
            <person name="Linton E."/>
            <person name="Llaca V."/>
            <person name="Song R."/>
            <person name="Tanyolac B."/>
            <person name="Young S."/>
            <person name="Ho-Il K."/>
            <person name="Hahn J.H."/>
            <person name="Sangsakoo G."/>
            <person name="Vanavichit A."/>
            <person name="de Mattos Luiz.A.T."/>
            <person name="Zimmer P.D."/>
            <person name="Malone G."/>
            <person name="Dellagostin O."/>
            <person name="de Oliveira A.C."/>
            <person name="Bevan M."/>
            <person name="Bancroft I."/>
            <person name="Minx P."/>
            <person name="Cordum H."/>
            <person name="Wilson R."/>
            <person name="Cheng Z."/>
            <person name="Jin W."/>
            <person name="Jiang J."/>
            <person name="Leong S.A."/>
            <person name="Iwama H."/>
            <person name="Gojobori T."/>
            <person name="Itoh T."/>
            <person name="Niimura Y."/>
            <person name="Fujii Y."/>
            <person name="Habara T."/>
            <person name="Sakai H."/>
            <person name="Sato Y."/>
            <person name="Wilson G."/>
            <person name="Kumar K."/>
            <person name="McCouch S."/>
            <person name="Juretic N."/>
            <person name="Hoen D."/>
            <person name="Wright S."/>
            <person name="Bruskiewich R."/>
            <person name="Bureau T."/>
            <person name="Miyao A."/>
            <person name="Hirochika H."/>
            <person name="Nishikawa T."/>
            <person name="Kadowaki K."/>
            <person name="Sugiura M."/>
            <person name="Burr B."/>
            <person name="Sasaki T."/>
        </authorList>
    </citation>
    <scope>NUCLEOTIDE SEQUENCE [LARGE SCALE GENOMIC DNA]</scope>
    <source>
        <strain evidence="2">cv. Nipponbare</strain>
    </source>
</reference>
<dbReference type="Gramene" id="Os01t0287900-00">
    <property type="protein sequence ID" value="Os01t0287900-00"/>
    <property type="gene ID" value="Os01g0287900"/>
</dbReference>
<reference evidence="1 2" key="3">
    <citation type="journal article" date="2013" name="Rice">
        <title>Improvement of the Oryza sativa Nipponbare reference genome using next generation sequence and optical map data.</title>
        <authorList>
            <person name="Kawahara Y."/>
            <person name="de la Bastide M."/>
            <person name="Hamilton J.P."/>
            <person name="Kanamori H."/>
            <person name="McCombie W.R."/>
            <person name="Ouyang S."/>
            <person name="Schwartz D.C."/>
            <person name="Tanaka T."/>
            <person name="Wu J."/>
            <person name="Zhou S."/>
            <person name="Childs K.L."/>
            <person name="Davidson R.M."/>
            <person name="Lin H."/>
            <person name="Quesada-Ocampo L."/>
            <person name="Vaillancourt B."/>
            <person name="Sakai H."/>
            <person name="Lee S.S."/>
            <person name="Kim J."/>
            <person name="Numa H."/>
            <person name="Itoh T."/>
            <person name="Buell C.R."/>
            <person name="Matsumoto T."/>
        </authorList>
    </citation>
    <scope>NUCLEOTIDE SEQUENCE [LARGE SCALE GENOMIC DNA]</scope>
    <source>
        <strain evidence="2">cv. Nipponbare</strain>
    </source>
</reference>
<protein>
    <submittedName>
        <fullName evidence="1">Os01g0287900 protein</fullName>
    </submittedName>
</protein>
<feature type="non-terminal residue" evidence="1">
    <location>
        <position position="170"/>
    </location>
</feature>
<keyword evidence="2" id="KW-1185">Reference proteome</keyword>
<dbReference type="FunCoup" id="A0A0P0V1L5">
    <property type="interactions" value="76"/>
</dbReference>
<organism evidence="1 2">
    <name type="scientific">Oryza sativa subsp. japonica</name>
    <name type="common">Rice</name>
    <dbReference type="NCBI Taxonomy" id="39947"/>
    <lineage>
        <taxon>Eukaryota</taxon>
        <taxon>Viridiplantae</taxon>
        <taxon>Streptophyta</taxon>
        <taxon>Embryophyta</taxon>
        <taxon>Tracheophyta</taxon>
        <taxon>Spermatophyta</taxon>
        <taxon>Magnoliopsida</taxon>
        <taxon>Liliopsida</taxon>
        <taxon>Poales</taxon>
        <taxon>Poaceae</taxon>
        <taxon>BOP clade</taxon>
        <taxon>Oryzoideae</taxon>
        <taxon>Oryzeae</taxon>
        <taxon>Oryzinae</taxon>
        <taxon>Oryza</taxon>
        <taxon>Oryza sativa</taxon>
    </lineage>
</organism>
<dbReference type="OMA" id="HGPVQED"/>